<dbReference type="EMBL" id="SMLW01000567">
    <property type="protein sequence ID" value="MTI26166.1"/>
    <property type="molecule type" value="Genomic_DNA"/>
</dbReference>
<sequence length="320" mass="37468">MKKEIRYSPMGNWFALGNSKVDSADVSSFEVIDRDFGKDKNHIFYQDHIIDDEVDRETFEVKEFLCFDKNGVYLPSRYIADHLRKSIPDGRHMYAIDQANPGTFVKLDQDWSKDDANYFYNYQKVDVDYQTFEVINEHFAKDKNKVYLLKSFSLIASDIDPVTAQKVDERYIVDKDSIYDFQQYRDGVEVDSLVAFKCYDSNSINFLGEDFLLFDDKVVYDGAELSGVDSRSFRVVKNHYGKDKNHVYFGNRMIEGADPESFEVFEHMFYSKDKHHVYGDGILIKEADAETFEPVDTDKSVLYKDKNHTYQWGKITDEKI</sequence>
<evidence type="ECO:0000313" key="1">
    <source>
        <dbReference type="EMBL" id="MTI26166.1"/>
    </source>
</evidence>
<dbReference type="InterPro" id="IPR027375">
    <property type="entry name" value="DKNYY"/>
</dbReference>
<evidence type="ECO:0008006" key="3">
    <source>
        <dbReference type="Google" id="ProtNLM"/>
    </source>
</evidence>
<reference evidence="1 2" key="1">
    <citation type="submission" date="2019-02" db="EMBL/GenBank/DDBJ databases">
        <authorList>
            <person name="Goldberg S.R."/>
            <person name="Haltli B.A."/>
            <person name="Correa H."/>
            <person name="Russell K.G."/>
        </authorList>
    </citation>
    <scope>NUCLEOTIDE SEQUENCE [LARGE SCALE GENOMIC DNA]</scope>
    <source>
        <strain evidence="1 2">JCM 16186</strain>
    </source>
</reference>
<comment type="caution">
    <text evidence="1">The sequence shown here is derived from an EMBL/GenBank/DDBJ whole genome shotgun (WGS) entry which is preliminary data.</text>
</comment>
<dbReference type="Pfam" id="PF13644">
    <property type="entry name" value="DKNYY"/>
    <property type="match status" value="2"/>
</dbReference>
<dbReference type="Proteomes" id="UP000798808">
    <property type="component" value="Unassembled WGS sequence"/>
</dbReference>
<evidence type="ECO:0000313" key="2">
    <source>
        <dbReference type="Proteomes" id="UP000798808"/>
    </source>
</evidence>
<organism evidence="1 2">
    <name type="scientific">Fulvivirga kasyanovii</name>
    <dbReference type="NCBI Taxonomy" id="396812"/>
    <lineage>
        <taxon>Bacteria</taxon>
        <taxon>Pseudomonadati</taxon>
        <taxon>Bacteroidota</taxon>
        <taxon>Cytophagia</taxon>
        <taxon>Cytophagales</taxon>
        <taxon>Fulvivirgaceae</taxon>
        <taxon>Fulvivirga</taxon>
    </lineage>
</organism>
<name>A0ABW9RQF3_9BACT</name>
<proteinExistence type="predicted"/>
<keyword evidence="2" id="KW-1185">Reference proteome</keyword>
<accession>A0ABW9RQF3</accession>
<gene>
    <name evidence="1" type="ORF">E1163_14510</name>
</gene>
<protein>
    <recommendedName>
        <fullName evidence="3">DKNYY family protein</fullName>
    </recommendedName>
</protein>